<dbReference type="SUPFAM" id="SSF53681">
    <property type="entry name" value="Aspartate/glutamate racemase"/>
    <property type="match status" value="2"/>
</dbReference>
<sequence length="249" mass="28107">MTVKKKLGIIGGMGSRAGACFLQKIIDYSPATSDQEFLEIIYHNNAAIPDRTRAIVYNEPSPIDAILRSVDLFNRNGIEVITLGCITSYYYYRQITEHTSAYVINPLHLIFESIKEDYAGALRIGILATTGTINSGLFHQELGSNGLDIITLSHHDQENLFMRSVYMKNGFKSAHISQEARDLMKRSIDKLSEQQVDLIIGGCTEVSVAISPDVVDFPYIDTLDLLAKRTVDYCYNLEKINYLKEWIRK</sequence>
<comment type="similarity">
    <text evidence="1">Belongs to the aspartate/glutamate racemases family.</text>
</comment>
<proteinExistence type="inferred from homology"/>
<dbReference type="AlphaFoldDB" id="A0AAU7K8T3"/>
<dbReference type="GO" id="GO:0047661">
    <property type="term" value="F:amino-acid racemase activity"/>
    <property type="evidence" value="ECO:0007669"/>
    <property type="project" value="InterPro"/>
</dbReference>
<dbReference type="PANTHER" id="PTHR21198:SF7">
    <property type="entry name" value="ASPARTATE-GLUTAMATE RACEMASE FAMILY"/>
    <property type="match status" value="1"/>
</dbReference>
<reference evidence="3" key="1">
    <citation type="submission" date="2024-05" db="EMBL/GenBank/DDBJ databases">
        <authorList>
            <person name="Kim S."/>
            <person name="Heo J."/>
            <person name="Choi H."/>
            <person name="Choi Y."/>
            <person name="Kwon S.-W."/>
            <person name="Kim Y."/>
        </authorList>
    </citation>
    <scope>NUCLEOTIDE SEQUENCE</scope>
    <source>
        <strain evidence="3">KACC 23697</strain>
    </source>
</reference>
<dbReference type="NCBIfam" id="TIGR00035">
    <property type="entry name" value="asp_race"/>
    <property type="match status" value="1"/>
</dbReference>
<evidence type="ECO:0000256" key="2">
    <source>
        <dbReference type="ARBA" id="ARBA00023235"/>
    </source>
</evidence>
<accession>A0AAU7K8T3</accession>
<evidence type="ECO:0000313" key="3">
    <source>
        <dbReference type="EMBL" id="XBO48987.1"/>
    </source>
</evidence>
<gene>
    <name evidence="3" type="ORF">ABEG20_05150</name>
</gene>
<evidence type="ECO:0000256" key="1">
    <source>
        <dbReference type="ARBA" id="ARBA00007847"/>
    </source>
</evidence>
<dbReference type="RefSeq" id="WP_406826320.1">
    <property type="nucleotide sequence ID" value="NZ_CP157485.1"/>
</dbReference>
<dbReference type="Gene3D" id="3.40.50.1860">
    <property type="match status" value="2"/>
</dbReference>
<dbReference type="Pfam" id="PF01177">
    <property type="entry name" value="Asp_Glu_race"/>
    <property type="match status" value="1"/>
</dbReference>
<dbReference type="EMBL" id="CP157485">
    <property type="protein sequence ID" value="XBO48987.1"/>
    <property type="molecule type" value="Genomic_DNA"/>
</dbReference>
<protein>
    <submittedName>
        <fullName evidence="3">Amino acid racemase</fullName>
        <ecNumber evidence="3">5.1.1.-</ecNumber>
    </submittedName>
</protein>
<dbReference type="InterPro" id="IPR001920">
    <property type="entry name" value="Asp/Glu_race"/>
</dbReference>
<dbReference type="InterPro" id="IPR015942">
    <property type="entry name" value="Asp/Glu/hydantoin_racemase"/>
</dbReference>
<dbReference type="InterPro" id="IPR004380">
    <property type="entry name" value="Asp_race"/>
</dbReference>
<name>A0AAU7K8T3_9SPHI</name>
<organism evidence="3">
    <name type="scientific">Pedobacter sp. KACC 23697</name>
    <dbReference type="NCBI Taxonomy" id="3149230"/>
    <lineage>
        <taxon>Bacteria</taxon>
        <taxon>Pseudomonadati</taxon>
        <taxon>Bacteroidota</taxon>
        <taxon>Sphingobacteriia</taxon>
        <taxon>Sphingobacteriales</taxon>
        <taxon>Sphingobacteriaceae</taxon>
        <taxon>Pedobacter</taxon>
    </lineage>
</organism>
<dbReference type="PANTHER" id="PTHR21198">
    <property type="entry name" value="GLUTAMATE RACEMASE"/>
    <property type="match status" value="1"/>
</dbReference>
<dbReference type="EC" id="5.1.1.-" evidence="3"/>
<keyword evidence="2 3" id="KW-0413">Isomerase</keyword>